<dbReference type="InterPro" id="IPR006543">
    <property type="entry name" value="Histidinol-phos"/>
</dbReference>
<dbReference type="PIRSF" id="PIRSF004682">
    <property type="entry name" value="GmhB"/>
    <property type="match status" value="1"/>
</dbReference>
<evidence type="ECO:0000256" key="2">
    <source>
        <dbReference type="ARBA" id="ARBA00022490"/>
    </source>
</evidence>
<protein>
    <recommendedName>
        <fullName evidence="6 7">D,D-heptose 1,7-bisphosphate phosphatase</fullName>
        <ecNumber evidence="7">3.1.3.-</ecNumber>
    </recommendedName>
</protein>
<dbReference type="InterPro" id="IPR004446">
    <property type="entry name" value="Heptose_bisP_phosphatase"/>
</dbReference>
<keyword evidence="3" id="KW-0479">Metal-binding</keyword>
<comment type="caution">
    <text evidence="8">The sequence shown here is derived from an EMBL/GenBank/DDBJ whole genome shotgun (WGS) entry which is preliminary data.</text>
</comment>
<dbReference type="GO" id="GO:0034200">
    <property type="term" value="F:D-glycero-beta-D-manno-heptose 1,7-bisphosphate 7-phosphatase activity"/>
    <property type="evidence" value="ECO:0007669"/>
    <property type="project" value="UniProtKB-EC"/>
</dbReference>
<dbReference type="EC" id="3.1.3.-" evidence="7"/>
<comment type="similarity">
    <text evidence="7">Belongs to the gmhB family.</text>
</comment>
<dbReference type="CDD" id="cd07503">
    <property type="entry name" value="HAD_HisB-N"/>
    <property type="match status" value="1"/>
</dbReference>
<dbReference type="InterPro" id="IPR023214">
    <property type="entry name" value="HAD_sf"/>
</dbReference>
<dbReference type="NCBIfam" id="NF006506">
    <property type="entry name" value="PRK08942.1"/>
    <property type="match status" value="1"/>
</dbReference>
<dbReference type="Gene3D" id="3.40.50.1000">
    <property type="entry name" value="HAD superfamily/HAD-like"/>
    <property type="match status" value="1"/>
</dbReference>
<reference evidence="8 9" key="1">
    <citation type="journal article" date="2022" name="Environ. Microbiol. Rep.">
        <title>Eco-phylogenetic analyses reveal divergent evolution of vitamin B12 metabolism in the marine bacterial family 'Psychromonadaceae'.</title>
        <authorList>
            <person name="Jin X."/>
            <person name="Yang Y."/>
            <person name="Cao H."/>
            <person name="Gao B."/>
            <person name="Zhao Z."/>
        </authorList>
    </citation>
    <scope>NUCLEOTIDE SEQUENCE [LARGE SCALE GENOMIC DNA]</scope>
    <source>
        <strain evidence="8 9">MKS20</strain>
    </source>
</reference>
<dbReference type="Proteomes" id="UP001201273">
    <property type="component" value="Unassembled WGS sequence"/>
</dbReference>
<name>A0ABS8WB17_9GAMM</name>
<dbReference type="NCBIfam" id="TIGR01662">
    <property type="entry name" value="HAD-SF-IIIA"/>
    <property type="match status" value="1"/>
</dbReference>
<evidence type="ECO:0000313" key="8">
    <source>
        <dbReference type="EMBL" id="MCE2594590.1"/>
    </source>
</evidence>
<evidence type="ECO:0000256" key="5">
    <source>
        <dbReference type="ARBA" id="ARBA00023277"/>
    </source>
</evidence>
<dbReference type="Pfam" id="PF13242">
    <property type="entry name" value="Hydrolase_like"/>
    <property type="match status" value="1"/>
</dbReference>
<sequence length="187" mass="20521">MCVSKPAVFIDRDGVLNVDHGYVYEVDDFEFVEGAIEACQEIKRKGYLLVLVTNQSGIGRGYYTEDDFMNLTEWMDWSLADRDVDLDGIYYCPHHPEATVEEYKQVCECRKPAPGMLLTATKELGIDLANSFFVGDKTADMQAGIAAGVGTNVLVETGKALTEEGLALANGKYADLAAFASTLVKQK</sequence>
<dbReference type="SUPFAM" id="SSF56784">
    <property type="entry name" value="HAD-like"/>
    <property type="match status" value="1"/>
</dbReference>
<comment type="subcellular location">
    <subcellularLocation>
        <location evidence="1 7">Cytoplasm</location>
    </subcellularLocation>
</comment>
<dbReference type="EMBL" id="JAIMJA010000005">
    <property type="protein sequence ID" value="MCE2594590.1"/>
    <property type="molecule type" value="Genomic_DNA"/>
</dbReference>
<dbReference type="InterPro" id="IPR006549">
    <property type="entry name" value="HAD-SF_hydro_IIIA"/>
</dbReference>
<organism evidence="8 9">
    <name type="scientific">Motilimonas cestriensis</name>
    <dbReference type="NCBI Taxonomy" id="2742685"/>
    <lineage>
        <taxon>Bacteria</taxon>
        <taxon>Pseudomonadati</taxon>
        <taxon>Pseudomonadota</taxon>
        <taxon>Gammaproteobacteria</taxon>
        <taxon>Alteromonadales</taxon>
        <taxon>Alteromonadales genera incertae sedis</taxon>
        <taxon>Motilimonas</taxon>
    </lineage>
</organism>
<dbReference type="PANTHER" id="PTHR42891">
    <property type="entry name" value="D-GLYCERO-BETA-D-MANNO-HEPTOSE-1,7-BISPHOSPHATE 7-PHOSPHATASE"/>
    <property type="match status" value="1"/>
</dbReference>
<evidence type="ECO:0000256" key="1">
    <source>
        <dbReference type="ARBA" id="ARBA00004496"/>
    </source>
</evidence>
<dbReference type="InterPro" id="IPR036412">
    <property type="entry name" value="HAD-like_sf"/>
</dbReference>
<dbReference type="NCBIfam" id="TIGR01656">
    <property type="entry name" value="Histidinol-ppas"/>
    <property type="match status" value="1"/>
</dbReference>
<keyword evidence="2 7" id="KW-0963">Cytoplasm</keyword>
<keyword evidence="5 7" id="KW-0119">Carbohydrate metabolism</keyword>
<evidence type="ECO:0000313" key="9">
    <source>
        <dbReference type="Proteomes" id="UP001201273"/>
    </source>
</evidence>
<keyword evidence="4 7" id="KW-0378">Hydrolase</keyword>
<evidence type="ECO:0000256" key="7">
    <source>
        <dbReference type="PIRNR" id="PIRNR004682"/>
    </source>
</evidence>
<accession>A0ABS8WB17</accession>
<proteinExistence type="inferred from homology"/>
<keyword evidence="9" id="KW-1185">Reference proteome</keyword>
<dbReference type="PANTHER" id="PTHR42891:SF1">
    <property type="entry name" value="D-GLYCERO-BETA-D-MANNO-HEPTOSE-1,7-BISPHOSPHATE 7-PHOSPHATASE"/>
    <property type="match status" value="1"/>
</dbReference>
<evidence type="ECO:0000256" key="6">
    <source>
        <dbReference type="ARBA" id="ARBA00031828"/>
    </source>
</evidence>
<evidence type="ECO:0000256" key="4">
    <source>
        <dbReference type="ARBA" id="ARBA00022801"/>
    </source>
</evidence>
<evidence type="ECO:0000256" key="3">
    <source>
        <dbReference type="ARBA" id="ARBA00022723"/>
    </source>
</evidence>
<dbReference type="NCBIfam" id="TIGR00213">
    <property type="entry name" value="GmhB_yaeD"/>
    <property type="match status" value="1"/>
</dbReference>
<gene>
    <name evidence="8" type="primary">gmhB</name>
    <name evidence="8" type="ORF">K6Y31_07155</name>
</gene>